<gene>
    <name evidence="2" type="ORF">PODLI_1B034833</name>
</gene>
<reference evidence="2" key="1">
    <citation type="submission" date="2022-12" db="EMBL/GenBank/DDBJ databases">
        <authorList>
            <person name="Alioto T."/>
            <person name="Alioto T."/>
            <person name="Gomez Garrido J."/>
        </authorList>
    </citation>
    <scope>NUCLEOTIDE SEQUENCE</scope>
</reference>
<feature type="region of interest" description="Disordered" evidence="1">
    <location>
        <begin position="57"/>
        <end position="76"/>
    </location>
</feature>
<evidence type="ECO:0000256" key="1">
    <source>
        <dbReference type="SAM" id="MobiDB-lite"/>
    </source>
</evidence>
<proteinExistence type="predicted"/>
<organism evidence="2 3">
    <name type="scientific">Podarcis lilfordi</name>
    <name type="common">Lilford's wall lizard</name>
    <dbReference type="NCBI Taxonomy" id="74358"/>
    <lineage>
        <taxon>Eukaryota</taxon>
        <taxon>Metazoa</taxon>
        <taxon>Chordata</taxon>
        <taxon>Craniata</taxon>
        <taxon>Vertebrata</taxon>
        <taxon>Euteleostomi</taxon>
        <taxon>Lepidosauria</taxon>
        <taxon>Squamata</taxon>
        <taxon>Bifurcata</taxon>
        <taxon>Unidentata</taxon>
        <taxon>Episquamata</taxon>
        <taxon>Laterata</taxon>
        <taxon>Lacertibaenia</taxon>
        <taxon>Lacertidae</taxon>
        <taxon>Podarcis</taxon>
    </lineage>
</organism>
<evidence type="ECO:0000313" key="3">
    <source>
        <dbReference type="Proteomes" id="UP001178461"/>
    </source>
</evidence>
<dbReference type="AlphaFoldDB" id="A0AA35KAD1"/>
<sequence>MGQEAGCEFRGVCMKGGGFLGGRWPAASERARERERERPRLRPLIPLSQHCRYAEGRRARPTRHLQGAAPPSPPRPWTLKLSDLGQVITSQPILSYCYCEDKRHNVCKALCKWKMRLN</sequence>
<name>A0AA35KAD1_9SAUR</name>
<dbReference type="EMBL" id="OX395130">
    <property type="protein sequence ID" value="CAI5774465.1"/>
    <property type="molecule type" value="Genomic_DNA"/>
</dbReference>
<keyword evidence="3" id="KW-1185">Reference proteome</keyword>
<accession>A0AA35KAD1</accession>
<protein>
    <submittedName>
        <fullName evidence="2">Uncharacterized protein</fullName>
    </submittedName>
</protein>
<dbReference type="Proteomes" id="UP001178461">
    <property type="component" value="Chromosome 5"/>
</dbReference>
<evidence type="ECO:0000313" key="2">
    <source>
        <dbReference type="EMBL" id="CAI5774465.1"/>
    </source>
</evidence>